<feature type="non-terminal residue" evidence="1">
    <location>
        <position position="96"/>
    </location>
</feature>
<gene>
    <name evidence="1" type="ORF">S03H2_07858</name>
</gene>
<protein>
    <submittedName>
        <fullName evidence="1">Uncharacterized protein</fullName>
    </submittedName>
</protein>
<dbReference type="EMBL" id="BARU01003707">
    <property type="protein sequence ID" value="GAH26545.1"/>
    <property type="molecule type" value="Genomic_DNA"/>
</dbReference>
<proteinExistence type="predicted"/>
<evidence type="ECO:0000313" key="1">
    <source>
        <dbReference type="EMBL" id="GAH26545.1"/>
    </source>
</evidence>
<reference evidence="1" key="1">
    <citation type="journal article" date="2014" name="Front. Microbiol.">
        <title>High frequency of phylogenetically diverse reductive dehalogenase-homologous genes in deep subseafloor sedimentary metagenomes.</title>
        <authorList>
            <person name="Kawai M."/>
            <person name="Futagami T."/>
            <person name="Toyoda A."/>
            <person name="Takaki Y."/>
            <person name="Nishi S."/>
            <person name="Hori S."/>
            <person name="Arai W."/>
            <person name="Tsubouchi T."/>
            <person name="Morono Y."/>
            <person name="Uchiyama I."/>
            <person name="Ito T."/>
            <person name="Fujiyama A."/>
            <person name="Inagaki F."/>
            <person name="Takami H."/>
        </authorList>
    </citation>
    <scope>NUCLEOTIDE SEQUENCE</scope>
    <source>
        <strain evidence="1">Expedition CK06-06</strain>
    </source>
</reference>
<sequence length="96" mass="10535">MNFTKCVTKVTICFVVAGLVAGVVATSSMGAEDKYIQVAKEAAEKIWPDTVLTREQLEDELIWFAKASAPYRGRTITLAYESNPQTDWAAHCPSPP</sequence>
<dbReference type="AlphaFoldDB" id="X1F1W9"/>
<accession>X1F1W9</accession>
<name>X1F1W9_9ZZZZ</name>
<comment type="caution">
    <text evidence="1">The sequence shown here is derived from an EMBL/GenBank/DDBJ whole genome shotgun (WGS) entry which is preliminary data.</text>
</comment>
<organism evidence="1">
    <name type="scientific">marine sediment metagenome</name>
    <dbReference type="NCBI Taxonomy" id="412755"/>
    <lineage>
        <taxon>unclassified sequences</taxon>
        <taxon>metagenomes</taxon>
        <taxon>ecological metagenomes</taxon>
    </lineage>
</organism>